<feature type="transmembrane region" description="Helical" evidence="7">
    <location>
        <begin position="349"/>
        <end position="366"/>
    </location>
</feature>
<gene>
    <name evidence="8" type="ORF">FL583_31140</name>
</gene>
<keyword evidence="5 7" id="KW-1133">Transmembrane helix</keyword>
<keyword evidence="4 7" id="KW-0812">Transmembrane</keyword>
<dbReference type="InterPro" id="IPR010290">
    <property type="entry name" value="TM_effector"/>
</dbReference>
<evidence type="ECO:0000256" key="7">
    <source>
        <dbReference type="SAM" id="Phobius"/>
    </source>
</evidence>
<feature type="transmembrane region" description="Helical" evidence="7">
    <location>
        <begin position="372"/>
        <end position="390"/>
    </location>
</feature>
<dbReference type="RefSeq" id="WP_142708436.1">
    <property type="nucleotide sequence ID" value="NZ_VIRS01000029.1"/>
</dbReference>
<dbReference type="CDD" id="cd06173">
    <property type="entry name" value="MFS_MefA_like"/>
    <property type="match status" value="1"/>
</dbReference>
<keyword evidence="6 7" id="KW-0472">Membrane</keyword>
<dbReference type="PANTHER" id="PTHR23513">
    <property type="entry name" value="INTEGRAL MEMBRANE EFFLUX PROTEIN-RELATED"/>
    <property type="match status" value="1"/>
</dbReference>
<dbReference type="AlphaFoldDB" id="A0A545AIN0"/>
<reference evidence="8 9" key="1">
    <citation type="submission" date="2019-07" db="EMBL/GenBank/DDBJ databases">
        <title>Cryptosporangium phraense sp. nov., isolated from plant litter.</title>
        <authorList>
            <person name="Suriyachadkun C."/>
        </authorList>
    </citation>
    <scope>NUCLEOTIDE SEQUENCE [LARGE SCALE GENOMIC DNA]</scope>
    <source>
        <strain evidence="8 9">A-T 5661</strain>
    </source>
</reference>
<organism evidence="8 9">
    <name type="scientific">Cryptosporangium phraense</name>
    <dbReference type="NCBI Taxonomy" id="2593070"/>
    <lineage>
        <taxon>Bacteria</taxon>
        <taxon>Bacillati</taxon>
        <taxon>Actinomycetota</taxon>
        <taxon>Actinomycetes</taxon>
        <taxon>Cryptosporangiales</taxon>
        <taxon>Cryptosporangiaceae</taxon>
        <taxon>Cryptosporangium</taxon>
    </lineage>
</organism>
<dbReference type="SUPFAM" id="SSF103473">
    <property type="entry name" value="MFS general substrate transporter"/>
    <property type="match status" value="1"/>
</dbReference>
<feature type="transmembrane region" description="Helical" evidence="7">
    <location>
        <begin position="250"/>
        <end position="272"/>
    </location>
</feature>
<comment type="subcellular location">
    <subcellularLocation>
        <location evidence="1">Cell membrane</location>
        <topology evidence="1">Multi-pass membrane protein</topology>
    </subcellularLocation>
</comment>
<feature type="transmembrane region" description="Helical" evidence="7">
    <location>
        <begin position="156"/>
        <end position="188"/>
    </location>
</feature>
<feature type="transmembrane region" description="Helical" evidence="7">
    <location>
        <begin position="309"/>
        <end position="328"/>
    </location>
</feature>
<sequence>MLRTRPTTEFTGYLAAWTSSALGDGLRATALPLLASSLAAGPRGVAVVAAAGGAPWLVFGLVSGVFVDRWPRLRMMVAVQLTRAAALGALAALVAADLVGIPVLVVVAFVLGTCEVVFDVAAHSALPSIVPREQLQKANSRLLLGEISMAELAGPLIGGVLFAVAAVLAVAVNAAAFLVAFGLLALTVGSAGRPEPREPGSIGQDLRDGARWFFRARTVRAISVLSVAVNLASGGFLAILVVLARERLGVGAVGYGVLVAVGSVGGLIAGAVGDRLAGAGQRRAICLAAGPVIAAAFLAVGVFPTWPVTALALAVWGAAATLFNIVALSFRQAAVPDEMLGRVTAVHRFLVWGALPLGALAAGFLADAAGVTAVAPAAAAVVAVGVLAVWRPLSQAPRDQFAL</sequence>
<dbReference type="OrthoDB" id="145388at2"/>
<evidence type="ECO:0000256" key="1">
    <source>
        <dbReference type="ARBA" id="ARBA00004651"/>
    </source>
</evidence>
<evidence type="ECO:0000313" key="9">
    <source>
        <dbReference type="Proteomes" id="UP000317982"/>
    </source>
</evidence>
<feature type="transmembrane region" description="Helical" evidence="7">
    <location>
        <begin position="284"/>
        <end position="303"/>
    </location>
</feature>
<keyword evidence="3" id="KW-1003">Cell membrane</keyword>
<keyword evidence="9" id="KW-1185">Reference proteome</keyword>
<dbReference type="Gene3D" id="1.20.1250.20">
    <property type="entry name" value="MFS general substrate transporter like domains"/>
    <property type="match status" value="1"/>
</dbReference>
<feature type="transmembrane region" description="Helical" evidence="7">
    <location>
        <begin position="87"/>
        <end position="111"/>
    </location>
</feature>
<feature type="transmembrane region" description="Helical" evidence="7">
    <location>
        <begin position="47"/>
        <end position="67"/>
    </location>
</feature>
<evidence type="ECO:0000256" key="6">
    <source>
        <dbReference type="ARBA" id="ARBA00023136"/>
    </source>
</evidence>
<evidence type="ECO:0000256" key="3">
    <source>
        <dbReference type="ARBA" id="ARBA00022475"/>
    </source>
</evidence>
<proteinExistence type="predicted"/>
<dbReference type="InterPro" id="IPR036259">
    <property type="entry name" value="MFS_trans_sf"/>
</dbReference>
<dbReference type="InParanoid" id="A0A545AIN0"/>
<keyword evidence="2" id="KW-0813">Transport</keyword>
<dbReference type="Pfam" id="PF05977">
    <property type="entry name" value="MFS_3"/>
    <property type="match status" value="1"/>
</dbReference>
<dbReference type="PANTHER" id="PTHR23513:SF11">
    <property type="entry name" value="STAPHYLOFERRIN A TRANSPORTER"/>
    <property type="match status" value="1"/>
</dbReference>
<evidence type="ECO:0000256" key="4">
    <source>
        <dbReference type="ARBA" id="ARBA00022692"/>
    </source>
</evidence>
<evidence type="ECO:0000256" key="2">
    <source>
        <dbReference type="ARBA" id="ARBA00022448"/>
    </source>
</evidence>
<dbReference type="EMBL" id="VIRS01000029">
    <property type="protein sequence ID" value="TQS41187.1"/>
    <property type="molecule type" value="Genomic_DNA"/>
</dbReference>
<feature type="transmembrane region" description="Helical" evidence="7">
    <location>
        <begin position="221"/>
        <end position="244"/>
    </location>
</feature>
<dbReference type="GO" id="GO:0005886">
    <property type="term" value="C:plasma membrane"/>
    <property type="evidence" value="ECO:0007669"/>
    <property type="project" value="UniProtKB-SubCell"/>
</dbReference>
<evidence type="ECO:0000313" key="8">
    <source>
        <dbReference type="EMBL" id="TQS41187.1"/>
    </source>
</evidence>
<accession>A0A545AIN0</accession>
<dbReference type="Proteomes" id="UP000317982">
    <property type="component" value="Unassembled WGS sequence"/>
</dbReference>
<name>A0A545AIN0_9ACTN</name>
<comment type="caution">
    <text evidence="8">The sequence shown here is derived from an EMBL/GenBank/DDBJ whole genome shotgun (WGS) entry which is preliminary data.</text>
</comment>
<evidence type="ECO:0000256" key="5">
    <source>
        <dbReference type="ARBA" id="ARBA00022989"/>
    </source>
</evidence>
<protein>
    <submittedName>
        <fullName evidence="8">MFS transporter</fullName>
    </submittedName>
</protein>